<reference evidence="1 2" key="1">
    <citation type="submission" date="2018-04" db="EMBL/GenBank/DDBJ databases">
        <title>Adhaeribacter sp. HMF7616 genome sequencing and assembly.</title>
        <authorList>
            <person name="Kang H."/>
            <person name="Kang J."/>
            <person name="Cha I."/>
            <person name="Kim H."/>
            <person name="Joh K."/>
        </authorList>
    </citation>
    <scope>NUCLEOTIDE SEQUENCE [LARGE SCALE GENOMIC DNA]</scope>
    <source>
        <strain evidence="1 2">HMF7616</strain>
    </source>
</reference>
<sequence>MVDYLQYSNAFSVGRIRPHLDLDKPFKINSFTVRLRSGYELFLYTDFTASKPYAARGIDRSRLRIEIALQPNPHLVLTPFSPSKLITPNCRISGMSRTLKRCR</sequence>
<proteinExistence type="predicted"/>
<comment type="caution">
    <text evidence="1">The sequence shown here is derived from an EMBL/GenBank/DDBJ whole genome shotgun (WGS) entry which is preliminary data.</text>
</comment>
<evidence type="ECO:0000313" key="1">
    <source>
        <dbReference type="EMBL" id="RDC64719.1"/>
    </source>
</evidence>
<keyword evidence="2" id="KW-1185">Reference proteome</keyword>
<name>A0A369QPE1_9BACT</name>
<accession>A0A369QPE1</accession>
<gene>
    <name evidence="1" type="ORF">AHMF7616_03335</name>
</gene>
<dbReference type="EMBL" id="QASA01000001">
    <property type="protein sequence ID" value="RDC64719.1"/>
    <property type="molecule type" value="Genomic_DNA"/>
</dbReference>
<protein>
    <submittedName>
        <fullName evidence="1">Uncharacterized protein</fullName>
    </submittedName>
</protein>
<evidence type="ECO:0000313" key="2">
    <source>
        <dbReference type="Proteomes" id="UP000253919"/>
    </source>
</evidence>
<dbReference type="AlphaFoldDB" id="A0A369QPE1"/>
<dbReference type="Proteomes" id="UP000253919">
    <property type="component" value="Unassembled WGS sequence"/>
</dbReference>
<organism evidence="1 2">
    <name type="scientific">Adhaeribacter pallidiroseus</name>
    <dbReference type="NCBI Taxonomy" id="2072847"/>
    <lineage>
        <taxon>Bacteria</taxon>
        <taxon>Pseudomonadati</taxon>
        <taxon>Bacteroidota</taxon>
        <taxon>Cytophagia</taxon>
        <taxon>Cytophagales</taxon>
        <taxon>Hymenobacteraceae</taxon>
        <taxon>Adhaeribacter</taxon>
    </lineage>
</organism>